<feature type="domain" description="NFACT RNA-binding" evidence="6">
    <location>
        <begin position="440"/>
        <end position="533"/>
    </location>
</feature>
<dbReference type="EMBL" id="CP000702">
    <property type="protein sequence ID" value="ABQ46576.1"/>
    <property type="molecule type" value="Genomic_DNA"/>
</dbReference>
<dbReference type="GO" id="GO:0000049">
    <property type="term" value="F:tRNA binding"/>
    <property type="evidence" value="ECO:0007669"/>
    <property type="project" value="UniProtKB-UniRule"/>
</dbReference>
<dbReference type="STRING" id="390874.Tpet_0555"/>
<protein>
    <recommendedName>
        <fullName evidence="5">Rqc2 homolog RqcH</fullName>
        <shortName evidence="5">RqcH</shortName>
    </recommendedName>
</protein>
<reference evidence="8" key="1">
    <citation type="submission" date="2007-05" db="EMBL/GenBank/DDBJ databases">
        <title>Complete sequence of Thermotoga petrophila RKU-1.</title>
        <authorList>
            <consortium name="US DOE Joint Genome Institute"/>
            <person name="Copeland A."/>
            <person name="Lucas S."/>
            <person name="Lapidus A."/>
            <person name="Barry K."/>
            <person name="Glavina del Rio T."/>
            <person name="Dalin E."/>
            <person name="Tice H."/>
            <person name="Pitluck S."/>
            <person name="Sims D."/>
            <person name="Brettin T."/>
            <person name="Bruce D."/>
            <person name="Detter J.C."/>
            <person name="Han C."/>
            <person name="Tapia R."/>
            <person name="Schmutz J."/>
            <person name="Larimer F."/>
            <person name="Land M."/>
            <person name="Hauser L."/>
            <person name="Kyrpides N."/>
            <person name="Mikhailova N."/>
            <person name="Nelson K."/>
            <person name="Gogarten J.P."/>
            <person name="Noll K."/>
            <person name="Richardson P."/>
        </authorList>
    </citation>
    <scope>NUCLEOTIDE SEQUENCE [LARGE SCALE GENOMIC DNA]</scope>
    <source>
        <strain evidence="8">ATCC BAA-488 / DSM 13995 / JCM 10881 / RKU-1</strain>
    </source>
</reference>
<dbReference type="Pfam" id="PF05833">
    <property type="entry name" value="NFACT_N"/>
    <property type="match status" value="1"/>
</dbReference>
<dbReference type="Proteomes" id="UP000006558">
    <property type="component" value="Chromosome"/>
</dbReference>
<dbReference type="InterPro" id="IPR008532">
    <property type="entry name" value="NFACT_RNA-bd"/>
</dbReference>
<evidence type="ECO:0000256" key="4">
    <source>
        <dbReference type="ARBA" id="ARBA00022917"/>
    </source>
</evidence>
<gene>
    <name evidence="5" type="primary">rqcH</name>
    <name evidence="7" type="ordered locus">Tpet_0555</name>
</gene>
<dbReference type="InterPro" id="IPR051608">
    <property type="entry name" value="RQC_Subunit_NEMF"/>
</dbReference>
<name>A5IK53_THEP1</name>
<keyword evidence="3 5" id="KW-0694">RNA-binding</keyword>
<dbReference type="GO" id="GO:1990112">
    <property type="term" value="C:RQC complex"/>
    <property type="evidence" value="ECO:0007669"/>
    <property type="project" value="TreeGrafter"/>
</dbReference>
<dbReference type="AlphaFoldDB" id="A5IK53"/>
<comment type="subunit">
    <text evidence="5">Associates with stalled 50S ribosomal subunits. Binds to RqcP.</text>
</comment>
<sequence>MPFDGLLLHKVVRELKELEGEHLRQIYQPTTVDYYFLFKSATVRVCLRPDVSHVAIAEKEEASEKMPSSFTMLLRKELKGAKLLKIEQIGMDRTLRFSFEKFDEIEGIVQKELYIEIMGIHSNMILIRDGRIVDTHRRIVTKKREILPGREFVIFPSEKVSIFELKEFPPESEKTIRNVLLSLLEGFSPASVEELIHRAGYELDTPWKAVDQKKILEVLEGIKKELELPGVFVYYEASHPLEVSAFRFTMLDLKERYFEKPSEGINEFVKWKEEKSTFENIKQRLIKVVVSRIEDLDDLEEKLSRELSEAEKAERYKKLGDLIVQNLWSIKGKSGEVELTDWETNEKIVVDVGKDPAQTAQKFYNTYKKLQRKKEQVEKRLEEIQREKEYLYQLWQTIEDAEDLETLEEIEEEMREFGLLKEKKMEKQKSKKTRFREVYYDGFKILVGRNNKQNDELVKTSSKEDLWFHAHEMPGAHVVVKTEGREVPQEVVEYAASLAAGYSKGKNSGKVPVDYTFIKYVRKPKGFKPGMVIYTNYKTILVEPRRIEG</sequence>
<dbReference type="eggNOG" id="COG1293">
    <property type="taxonomic scope" value="Bacteria"/>
</dbReference>
<comment type="similarity">
    <text evidence="5">Belongs to the NEMF family.</text>
</comment>
<dbReference type="GO" id="GO:0072344">
    <property type="term" value="P:rescue of stalled ribosome"/>
    <property type="evidence" value="ECO:0007669"/>
    <property type="project" value="UniProtKB-UniRule"/>
</dbReference>
<evidence type="ECO:0000313" key="7">
    <source>
        <dbReference type="EMBL" id="ABQ46576.1"/>
    </source>
</evidence>
<keyword evidence="2 5" id="KW-0699">rRNA-binding</keyword>
<dbReference type="RefSeq" id="WP_011943178.1">
    <property type="nucleotide sequence ID" value="NC_009486.1"/>
</dbReference>
<dbReference type="HAMAP" id="MF_00844_B">
    <property type="entry name" value="RqcH_B"/>
    <property type="match status" value="1"/>
</dbReference>
<dbReference type="PANTHER" id="PTHR15239:SF6">
    <property type="entry name" value="RIBOSOME QUALITY CONTROL COMPLEX SUBUNIT NEMF"/>
    <property type="match status" value="1"/>
</dbReference>
<keyword evidence="1 5" id="KW-0820">tRNA-binding</keyword>
<evidence type="ECO:0000256" key="5">
    <source>
        <dbReference type="HAMAP-Rule" id="MF_00844"/>
    </source>
</evidence>
<evidence type="ECO:0000259" key="6">
    <source>
        <dbReference type="Pfam" id="PF05670"/>
    </source>
</evidence>
<reference evidence="7 8" key="2">
    <citation type="journal article" date="2009" name="Proc. Natl. Acad. Sci. U.S.A.">
        <title>On the chimeric nature, thermophilic origin, and phylogenetic placement of the Thermotogales.</title>
        <authorList>
            <person name="Zhaxybayeva O."/>
            <person name="Swithers K.S."/>
            <person name="Lapierre P."/>
            <person name="Fournier G.P."/>
            <person name="Bickhart D.M."/>
            <person name="DeBoy R.T."/>
            <person name="Nelson K.E."/>
            <person name="Nesbo C.L."/>
            <person name="Doolittle W.F."/>
            <person name="Gogarten J.P."/>
            <person name="Noll K.M."/>
        </authorList>
    </citation>
    <scope>NUCLEOTIDE SEQUENCE [LARGE SCALE GENOMIC DNA]</scope>
    <source>
        <strain evidence="8">ATCC BAA-488 / DSM 13995 / JCM 10881 / RKU-1</strain>
    </source>
</reference>
<comment type="function">
    <text evidence="5">Key component of the ribosome quality control system (RQC), a ribosome-associated complex that mediates the extraction of incompletely synthesized nascent chains from stalled ribosomes and their subsequent degradation. RqcH recruits Ala-charged tRNA, and with RqcP directs the elongation of stalled nascent chains on 50S ribosomal subunits, leading to non-templated C-terminal alanine extensions (Ala tail). The Ala tail promotes nascent chain degradation. May add between 1 and at least 8 Ala residues. Binds to stalled 50S ribosomal subunits.</text>
</comment>
<dbReference type="GO" id="GO:0019843">
    <property type="term" value="F:rRNA binding"/>
    <property type="evidence" value="ECO:0007669"/>
    <property type="project" value="UniProtKB-UniRule"/>
</dbReference>
<feature type="coiled-coil region" evidence="5">
    <location>
        <begin position="360"/>
        <end position="427"/>
    </location>
</feature>
<evidence type="ECO:0000256" key="1">
    <source>
        <dbReference type="ARBA" id="ARBA00022555"/>
    </source>
</evidence>
<keyword evidence="5" id="KW-0175">Coiled coil</keyword>
<organism evidence="7 8">
    <name type="scientific">Thermotoga petrophila (strain ATCC BAA-488 / DSM 13995 / JCM 10881 / RKU-1)</name>
    <dbReference type="NCBI Taxonomy" id="390874"/>
    <lineage>
        <taxon>Bacteria</taxon>
        <taxon>Thermotogati</taxon>
        <taxon>Thermotogota</taxon>
        <taxon>Thermotogae</taxon>
        <taxon>Thermotogales</taxon>
        <taxon>Thermotogaceae</taxon>
        <taxon>Thermotoga</taxon>
    </lineage>
</organism>
<evidence type="ECO:0000256" key="3">
    <source>
        <dbReference type="ARBA" id="ARBA00022884"/>
    </source>
</evidence>
<evidence type="ECO:0000256" key="2">
    <source>
        <dbReference type="ARBA" id="ARBA00022730"/>
    </source>
</evidence>
<dbReference type="KEGG" id="tpt:Tpet_0555"/>
<evidence type="ECO:0000313" key="8">
    <source>
        <dbReference type="Proteomes" id="UP000006558"/>
    </source>
</evidence>
<dbReference type="Pfam" id="PF05670">
    <property type="entry name" value="NFACT-R_1"/>
    <property type="match status" value="1"/>
</dbReference>
<dbReference type="Gene3D" id="2.30.310.10">
    <property type="entry name" value="ibrinogen binding protein from staphylococcus aureus domain"/>
    <property type="match status" value="1"/>
</dbReference>
<dbReference type="InterPro" id="IPR043682">
    <property type="entry name" value="RqcH_bacterial"/>
</dbReference>
<proteinExistence type="inferred from homology"/>
<dbReference type="GO" id="GO:0043023">
    <property type="term" value="F:ribosomal large subunit binding"/>
    <property type="evidence" value="ECO:0007669"/>
    <property type="project" value="UniProtKB-UniRule"/>
</dbReference>
<dbReference type="PANTHER" id="PTHR15239">
    <property type="entry name" value="NUCLEAR EXPORT MEDIATOR FACTOR NEMF"/>
    <property type="match status" value="1"/>
</dbReference>
<accession>A5IK53</accession>
<dbReference type="HOGENOM" id="CLU_022481_2_1_0"/>
<keyword evidence="4 5" id="KW-0648">Protein biosynthesis</keyword>